<dbReference type="Pfam" id="PF13408">
    <property type="entry name" value="Zn_ribbon_recom"/>
    <property type="match status" value="1"/>
</dbReference>
<evidence type="ECO:0000259" key="1">
    <source>
        <dbReference type="PROSITE" id="PS51737"/>
    </source>
</evidence>
<dbReference type="InterPro" id="IPR025827">
    <property type="entry name" value="Zn_ribbon_recom_dom"/>
</dbReference>
<dbReference type="SMART" id="SM00857">
    <property type="entry name" value="Resolvase"/>
    <property type="match status" value="1"/>
</dbReference>
<protein>
    <recommendedName>
        <fullName evidence="1">Recombinase domain-containing protein</fullName>
    </recommendedName>
</protein>
<dbReference type="SUPFAM" id="SSF53041">
    <property type="entry name" value="Resolvase-like"/>
    <property type="match status" value="1"/>
</dbReference>
<proteinExistence type="predicted"/>
<evidence type="ECO:0000313" key="3">
    <source>
        <dbReference type="Proteomes" id="UP000241085"/>
    </source>
</evidence>
<evidence type="ECO:0000313" key="2">
    <source>
        <dbReference type="EMBL" id="PTL72845.1"/>
    </source>
</evidence>
<dbReference type="AlphaFoldDB" id="A0A2T4UTJ9"/>
<keyword evidence="3" id="KW-1185">Reference proteome</keyword>
<dbReference type="PANTHER" id="PTHR30461">
    <property type="entry name" value="DNA-INVERTASE FROM LAMBDOID PROPHAGE"/>
    <property type="match status" value="1"/>
</dbReference>
<dbReference type="PROSITE" id="PS51737">
    <property type="entry name" value="RECOMBINASE_DNA_BIND"/>
    <property type="match status" value="1"/>
</dbReference>
<dbReference type="InterPro" id="IPR038109">
    <property type="entry name" value="DNA_bind_recomb_sf"/>
</dbReference>
<sequence length="538" mass="58723">MSTLRVGIYARVSVVKAKDGKTEYDSSGSIESQLAVCRGLASSHGATEVQEFVDSGVSGFSGGRRPGFSALLAALDCGELDLVATRHMDRPARNEQEADLFRYALTRAKVPVVTQGGTLVEPWTASGGLVAKMTAAVAEYESVLKSERLLNHYDRLRSAGRLTASQKVFGYAADGLALDPVEADEIRKMYKTILSGGTIYSILTDLNSRGVPTAGKADRWSHAAVVSVLRRPKNAGLVRLPDKIERTTDNRRRKIPQPGYVEGIVGAWEPIVSKDEYDAVMAILGDPKRKTGPGSKPRYLLAGIIRCGTCGAPLRSSNSTTNADKTAKIGTYRCRSHAAGDTRKHTAIQIHIADRVGREAIAAAFLFGSKELLPKSEDASTQNLTVELSKVREEYQEAFKFAVQLKNTGADSLVYLNQLAAQEQALEVKIAEQQRESASRVLLVDLREGLFKPGTIKISEVADTKKKLIQRLEGLPIETQRELARQFLEVKVSLSGKGASRVQVHHKIVKTLNGEEKYPDDLPEIDLHAEKWKSQDAT</sequence>
<dbReference type="InterPro" id="IPR011109">
    <property type="entry name" value="DNA_bind_recombinase_dom"/>
</dbReference>
<dbReference type="RefSeq" id="WP_107574476.1">
    <property type="nucleotide sequence ID" value="NZ_PZPL01000001.1"/>
</dbReference>
<dbReference type="Gene3D" id="3.40.50.1390">
    <property type="entry name" value="Resolvase, N-terminal catalytic domain"/>
    <property type="match status" value="1"/>
</dbReference>
<dbReference type="EMBL" id="PZPL01000001">
    <property type="protein sequence ID" value="PTL72845.1"/>
    <property type="molecule type" value="Genomic_DNA"/>
</dbReference>
<accession>A0A2T4UTJ9</accession>
<dbReference type="Proteomes" id="UP000241085">
    <property type="component" value="Unassembled WGS sequence"/>
</dbReference>
<dbReference type="Pfam" id="PF07508">
    <property type="entry name" value="Recombinase"/>
    <property type="match status" value="1"/>
</dbReference>
<dbReference type="Pfam" id="PF00239">
    <property type="entry name" value="Resolvase"/>
    <property type="match status" value="1"/>
</dbReference>
<feature type="domain" description="Recombinase" evidence="1">
    <location>
        <begin position="168"/>
        <end position="290"/>
    </location>
</feature>
<dbReference type="PANTHER" id="PTHR30461:SF23">
    <property type="entry name" value="DNA RECOMBINASE-RELATED"/>
    <property type="match status" value="1"/>
</dbReference>
<dbReference type="CDD" id="cd00338">
    <property type="entry name" value="Ser_Recombinase"/>
    <property type="match status" value="1"/>
</dbReference>
<organism evidence="2 3">
    <name type="scientific">Rathayibacter caricis DSM 15933</name>
    <dbReference type="NCBI Taxonomy" id="1328867"/>
    <lineage>
        <taxon>Bacteria</taxon>
        <taxon>Bacillati</taxon>
        <taxon>Actinomycetota</taxon>
        <taxon>Actinomycetes</taxon>
        <taxon>Micrococcales</taxon>
        <taxon>Microbacteriaceae</taxon>
        <taxon>Rathayibacter</taxon>
    </lineage>
</organism>
<comment type="caution">
    <text evidence="2">The sequence shown here is derived from an EMBL/GenBank/DDBJ whole genome shotgun (WGS) entry which is preliminary data.</text>
</comment>
<dbReference type="InterPro" id="IPR006119">
    <property type="entry name" value="Resolv_N"/>
</dbReference>
<reference evidence="2 3" key="1">
    <citation type="submission" date="2018-03" db="EMBL/GenBank/DDBJ databases">
        <title>Bacteriophage NCPPB3778 and a type I-E CRISPR drive the evolution of the US Biological Select Agent, Rathayibacter toxicus.</title>
        <authorList>
            <person name="Davis E.W.II."/>
            <person name="Tabima J.F."/>
            <person name="Weisberg A.J."/>
            <person name="Dantas Lopes L."/>
            <person name="Wiseman M.S."/>
            <person name="Wiseman M.S."/>
            <person name="Pupko T."/>
            <person name="Belcher M.S."/>
            <person name="Sechler A.J."/>
            <person name="Tancos M.A."/>
            <person name="Schroeder B.K."/>
            <person name="Murray T.D."/>
            <person name="Luster D.G."/>
            <person name="Schneider W.L."/>
            <person name="Rogers E."/>
            <person name="Andreote F.D."/>
            <person name="Grunwald N.J."/>
            <person name="Putnam M.L."/>
            <person name="Chang J.H."/>
        </authorList>
    </citation>
    <scope>NUCLEOTIDE SEQUENCE [LARGE SCALE GENOMIC DNA]</scope>
    <source>
        <strain evidence="2 3">DSM 15933</strain>
    </source>
</reference>
<gene>
    <name evidence="2" type="ORF">C1I63_08290</name>
</gene>
<dbReference type="GO" id="GO:0000150">
    <property type="term" value="F:DNA strand exchange activity"/>
    <property type="evidence" value="ECO:0007669"/>
    <property type="project" value="InterPro"/>
</dbReference>
<dbReference type="Gene3D" id="3.90.1750.20">
    <property type="entry name" value="Putative Large Serine Recombinase, Chain B, Domain 2"/>
    <property type="match status" value="1"/>
</dbReference>
<name>A0A2T4UTJ9_9MICO</name>
<dbReference type="GO" id="GO:0003677">
    <property type="term" value="F:DNA binding"/>
    <property type="evidence" value="ECO:0007669"/>
    <property type="project" value="InterPro"/>
</dbReference>
<dbReference type="InterPro" id="IPR036162">
    <property type="entry name" value="Resolvase-like_N_sf"/>
</dbReference>
<dbReference type="InterPro" id="IPR050639">
    <property type="entry name" value="SSR_resolvase"/>
</dbReference>